<proteinExistence type="predicted"/>
<name>A0A553Q2F8_9TELE</name>
<feature type="signal peptide" evidence="2">
    <location>
        <begin position="1"/>
        <end position="20"/>
    </location>
</feature>
<feature type="compositionally biased region" description="Basic and acidic residues" evidence="1">
    <location>
        <begin position="39"/>
        <end position="52"/>
    </location>
</feature>
<feature type="compositionally biased region" description="Low complexity" evidence="1">
    <location>
        <begin position="228"/>
        <end position="240"/>
    </location>
</feature>
<organism evidence="3 4">
    <name type="scientific">Danionella cerebrum</name>
    <dbReference type="NCBI Taxonomy" id="2873325"/>
    <lineage>
        <taxon>Eukaryota</taxon>
        <taxon>Metazoa</taxon>
        <taxon>Chordata</taxon>
        <taxon>Craniata</taxon>
        <taxon>Vertebrata</taxon>
        <taxon>Euteleostomi</taxon>
        <taxon>Actinopterygii</taxon>
        <taxon>Neopterygii</taxon>
        <taxon>Teleostei</taxon>
        <taxon>Ostariophysi</taxon>
        <taxon>Cypriniformes</taxon>
        <taxon>Danionidae</taxon>
        <taxon>Danioninae</taxon>
        <taxon>Danionella</taxon>
    </lineage>
</organism>
<feature type="region of interest" description="Disordered" evidence="1">
    <location>
        <begin position="206"/>
        <end position="254"/>
    </location>
</feature>
<feature type="chain" id="PRO_5022051730" evidence="2">
    <location>
        <begin position="21"/>
        <end position="305"/>
    </location>
</feature>
<protein>
    <submittedName>
        <fullName evidence="3">Uncharacterized protein</fullName>
    </submittedName>
</protein>
<feature type="region of interest" description="Disordered" evidence="1">
    <location>
        <begin position="18"/>
        <end position="60"/>
    </location>
</feature>
<accession>A0A553Q2F8</accession>
<feature type="non-terminal residue" evidence="3">
    <location>
        <position position="305"/>
    </location>
</feature>
<keyword evidence="2" id="KW-0732">Signal</keyword>
<dbReference type="EMBL" id="SRMA01026434">
    <property type="protein sequence ID" value="TRY84115.1"/>
    <property type="molecule type" value="Genomic_DNA"/>
</dbReference>
<evidence type="ECO:0000256" key="1">
    <source>
        <dbReference type="SAM" id="MobiDB-lite"/>
    </source>
</evidence>
<gene>
    <name evidence="3" type="ORF">DNTS_032956</name>
</gene>
<comment type="caution">
    <text evidence="3">The sequence shown here is derived from an EMBL/GenBank/DDBJ whole genome shotgun (WGS) entry which is preliminary data.</text>
</comment>
<evidence type="ECO:0000313" key="3">
    <source>
        <dbReference type="EMBL" id="TRY84115.1"/>
    </source>
</evidence>
<keyword evidence="4" id="KW-1185">Reference proteome</keyword>
<feature type="compositionally biased region" description="Polar residues" evidence="1">
    <location>
        <begin position="241"/>
        <end position="252"/>
    </location>
</feature>
<evidence type="ECO:0000256" key="2">
    <source>
        <dbReference type="SAM" id="SignalP"/>
    </source>
</evidence>
<evidence type="ECO:0000313" key="4">
    <source>
        <dbReference type="Proteomes" id="UP000316079"/>
    </source>
</evidence>
<dbReference type="AlphaFoldDB" id="A0A553Q2F8"/>
<dbReference type="Proteomes" id="UP000316079">
    <property type="component" value="Unassembled WGS sequence"/>
</dbReference>
<reference evidence="3 4" key="1">
    <citation type="journal article" date="2019" name="Sci. Data">
        <title>Hybrid genome assembly and annotation of Danionella translucida.</title>
        <authorList>
            <person name="Kadobianskyi M."/>
            <person name="Schulze L."/>
            <person name="Schuelke M."/>
            <person name="Judkewitz B."/>
        </authorList>
    </citation>
    <scope>NUCLEOTIDE SEQUENCE [LARGE SCALE GENOMIC DNA]</scope>
    <source>
        <strain evidence="3 4">Bolton</strain>
    </source>
</reference>
<feature type="compositionally biased region" description="Polar residues" evidence="1">
    <location>
        <begin position="18"/>
        <end position="38"/>
    </location>
</feature>
<sequence length="305" mass="32707">MFTLLGLTALLLRGRRNVTATTSDPQPPTNIATDGQEGSTERTEVLSEDRSGDSVSDTSDYGDIPEAFICSSSDYDGDVPAVTAGSQTSGYCDGNDNGISEGSVASDVPGPSLVSSNKTTEDICEPLVPPPFDDGDGEHGIQQGSEHKIEVSQAQVCQREDTEDSSLHLTPTDWGARWYVISKDHLEKPLESGIASDLLNPVAEEVTLPDHPPQRDTPKLLTPPPSPSAAAAVADQPHSSPVTPQSPGSSHFTPCLGVQVFEDEVYEYPEIRKKISNLPVSNHAETMEAWRYDVEVLEKPKGKPN</sequence>